<dbReference type="RefSeq" id="WP_346050385.1">
    <property type="nucleotide sequence ID" value="NZ_JAYGII010000004.1"/>
</dbReference>
<gene>
    <name evidence="5" type="ORF">VCB98_03100</name>
</gene>
<dbReference type="Pfam" id="PF01553">
    <property type="entry name" value="Acyltransferase"/>
    <property type="match status" value="1"/>
</dbReference>
<organism evidence="5 6">
    <name type="scientific">Natronospira elongata</name>
    <dbReference type="NCBI Taxonomy" id="3110268"/>
    <lineage>
        <taxon>Bacteria</taxon>
        <taxon>Pseudomonadati</taxon>
        <taxon>Pseudomonadota</taxon>
        <taxon>Gammaproteobacteria</taxon>
        <taxon>Natronospirales</taxon>
        <taxon>Natronospiraceae</taxon>
        <taxon>Natronospira</taxon>
    </lineage>
</organism>
<protein>
    <submittedName>
        <fullName evidence="5">Lysophospholipid acyltransferase family protein</fullName>
    </submittedName>
</protein>
<dbReference type="GO" id="GO:0006654">
    <property type="term" value="P:phosphatidic acid biosynthetic process"/>
    <property type="evidence" value="ECO:0007669"/>
    <property type="project" value="TreeGrafter"/>
</dbReference>
<name>A0AAP6JE09_9GAMM</name>
<dbReference type="CDD" id="cd07989">
    <property type="entry name" value="LPLAT_AGPAT-like"/>
    <property type="match status" value="1"/>
</dbReference>
<dbReference type="InterPro" id="IPR002123">
    <property type="entry name" value="Plipid/glycerol_acylTrfase"/>
</dbReference>
<sequence length="234" mass="25909">MAIISLPLGMGWALLSTPVIVLAPGRQRRRQLASFASRVLLRIMGLRLELEGLDRMPEDSCIVVANHASYLDGIILTALLPPRFSFVIKREMASVPLVGLLLRRLGSLFVDRSGSLRGRGDSRTILQRAARGDAIGMFPEGTFTQEPGLLPFRAGAFVTAVRTGMTVVPVTIRGSRQALPARIWLPAPGRIEVIIHPDVPPRGKSRTERLRLQQEARRRILSELPEPCRERDQS</sequence>
<dbReference type="AlphaFoldDB" id="A0AAP6JE09"/>
<dbReference type="SMART" id="SM00563">
    <property type="entry name" value="PlsC"/>
    <property type="match status" value="1"/>
</dbReference>
<dbReference type="Proteomes" id="UP001302316">
    <property type="component" value="Unassembled WGS sequence"/>
</dbReference>
<dbReference type="EMBL" id="JAYGII010000004">
    <property type="protein sequence ID" value="MEA5444801.1"/>
    <property type="molecule type" value="Genomic_DNA"/>
</dbReference>
<keyword evidence="6" id="KW-1185">Reference proteome</keyword>
<dbReference type="GO" id="GO:0003841">
    <property type="term" value="F:1-acylglycerol-3-phosphate O-acyltransferase activity"/>
    <property type="evidence" value="ECO:0007669"/>
    <property type="project" value="TreeGrafter"/>
</dbReference>
<accession>A0AAP6JE09</accession>
<reference evidence="5 6" key="1">
    <citation type="submission" date="2023-12" db="EMBL/GenBank/DDBJ databases">
        <title>Whole-genome sequencing of halo(alkali)philic microorganisms from hypersaline lakes.</title>
        <authorList>
            <person name="Sorokin D.Y."/>
            <person name="Merkel A.Y."/>
            <person name="Messina E."/>
            <person name="Yakimov M."/>
        </authorList>
    </citation>
    <scope>NUCLEOTIDE SEQUENCE [LARGE SCALE GENOMIC DNA]</scope>
    <source>
        <strain evidence="5 6">AB-CW1</strain>
    </source>
</reference>
<evidence type="ECO:0000256" key="3">
    <source>
        <dbReference type="ARBA" id="ARBA00023315"/>
    </source>
</evidence>
<dbReference type="SUPFAM" id="SSF69593">
    <property type="entry name" value="Glycerol-3-phosphate (1)-acyltransferase"/>
    <property type="match status" value="1"/>
</dbReference>
<feature type="domain" description="Phospholipid/glycerol acyltransferase" evidence="4">
    <location>
        <begin position="61"/>
        <end position="175"/>
    </location>
</feature>
<keyword evidence="2" id="KW-0808">Transferase</keyword>
<evidence type="ECO:0000256" key="1">
    <source>
        <dbReference type="ARBA" id="ARBA00005189"/>
    </source>
</evidence>
<comment type="pathway">
    <text evidence="1">Lipid metabolism.</text>
</comment>
<evidence type="ECO:0000313" key="6">
    <source>
        <dbReference type="Proteomes" id="UP001302316"/>
    </source>
</evidence>
<evidence type="ECO:0000313" key="5">
    <source>
        <dbReference type="EMBL" id="MEA5444801.1"/>
    </source>
</evidence>
<dbReference type="PANTHER" id="PTHR10434:SF11">
    <property type="entry name" value="1-ACYL-SN-GLYCEROL-3-PHOSPHATE ACYLTRANSFERASE"/>
    <property type="match status" value="1"/>
</dbReference>
<keyword evidence="3 5" id="KW-0012">Acyltransferase</keyword>
<evidence type="ECO:0000256" key="2">
    <source>
        <dbReference type="ARBA" id="ARBA00022679"/>
    </source>
</evidence>
<evidence type="ECO:0000259" key="4">
    <source>
        <dbReference type="SMART" id="SM00563"/>
    </source>
</evidence>
<dbReference type="PANTHER" id="PTHR10434">
    <property type="entry name" value="1-ACYL-SN-GLYCEROL-3-PHOSPHATE ACYLTRANSFERASE"/>
    <property type="match status" value="1"/>
</dbReference>
<comment type="caution">
    <text evidence="5">The sequence shown here is derived from an EMBL/GenBank/DDBJ whole genome shotgun (WGS) entry which is preliminary data.</text>
</comment>
<proteinExistence type="predicted"/>